<dbReference type="Proteomes" id="UP001501803">
    <property type="component" value="Unassembled WGS sequence"/>
</dbReference>
<dbReference type="InterPro" id="IPR035437">
    <property type="entry name" value="SNase_OB-fold_sf"/>
</dbReference>
<keyword evidence="1" id="KW-0540">Nuclease</keyword>
<dbReference type="Gene3D" id="2.40.50.90">
    <property type="match status" value="1"/>
</dbReference>
<name>A0ABP7K770_9MICO</name>
<proteinExistence type="predicted"/>
<evidence type="ECO:0000259" key="5">
    <source>
        <dbReference type="PROSITE" id="PS50830"/>
    </source>
</evidence>
<dbReference type="PROSITE" id="PS50830">
    <property type="entry name" value="TNASE_3"/>
    <property type="match status" value="1"/>
</dbReference>
<comment type="caution">
    <text evidence="6">The sequence shown here is derived from an EMBL/GenBank/DDBJ whole genome shotgun (WGS) entry which is preliminary data.</text>
</comment>
<evidence type="ECO:0000313" key="6">
    <source>
        <dbReference type="EMBL" id="GAA3866095.1"/>
    </source>
</evidence>
<keyword evidence="3" id="KW-0378">Hydrolase</keyword>
<evidence type="ECO:0000256" key="3">
    <source>
        <dbReference type="ARBA" id="ARBA00022801"/>
    </source>
</evidence>
<dbReference type="PANTHER" id="PTHR12302">
    <property type="entry name" value="EBNA2 BINDING PROTEIN P100"/>
    <property type="match status" value="1"/>
</dbReference>
<evidence type="ECO:0000256" key="1">
    <source>
        <dbReference type="ARBA" id="ARBA00022722"/>
    </source>
</evidence>
<dbReference type="Pfam" id="PF00565">
    <property type="entry name" value="SNase"/>
    <property type="match status" value="1"/>
</dbReference>
<feature type="region of interest" description="Disordered" evidence="4">
    <location>
        <begin position="1"/>
        <end position="31"/>
    </location>
</feature>
<feature type="domain" description="TNase-like" evidence="5">
    <location>
        <begin position="34"/>
        <end position="170"/>
    </location>
</feature>
<gene>
    <name evidence="6" type="ORF">GCM10022381_07200</name>
</gene>
<evidence type="ECO:0000256" key="4">
    <source>
        <dbReference type="SAM" id="MobiDB-lite"/>
    </source>
</evidence>
<dbReference type="EMBL" id="BAABCN010000002">
    <property type="protein sequence ID" value="GAA3866095.1"/>
    <property type="molecule type" value="Genomic_DNA"/>
</dbReference>
<organism evidence="6 7">
    <name type="scientific">Leifsonia kafniensis</name>
    <dbReference type="NCBI Taxonomy" id="475957"/>
    <lineage>
        <taxon>Bacteria</taxon>
        <taxon>Bacillati</taxon>
        <taxon>Actinomycetota</taxon>
        <taxon>Actinomycetes</taxon>
        <taxon>Micrococcales</taxon>
        <taxon>Microbacteriaceae</taxon>
        <taxon>Leifsonia</taxon>
    </lineage>
</organism>
<evidence type="ECO:0000313" key="7">
    <source>
        <dbReference type="Proteomes" id="UP001501803"/>
    </source>
</evidence>
<dbReference type="PANTHER" id="PTHR12302:SF3">
    <property type="entry name" value="SERINE_THREONINE-PROTEIN KINASE 31"/>
    <property type="match status" value="1"/>
</dbReference>
<sequence>MLPSSDGSGAEAGDIVPEDAAGADSSGVPARPADATVMTVDYVHDGDTLFLLPTDAPTSDSGTVKVRLIGLDTPEIGDQAECYGDEATEQLQALLPEGTQVGVAADIEMLDQYGRSLFYLWTEDGRFVNYELVAAGAAEEVTYAPNDAYADLFRTAEISARSSGVGLWGAC</sequence>
<accession>A0ABP7K770</accession>
<reference evidence="7" key="1">
    <citation type="journal article" date="2019" name="Int. J. Syst. Evol. Microbiol.">
        <title>The Global Catalogue of Microorganisms (GCM) 10K type strain sequencing project: providing services to taxonomists for standard genome sequencing and annotation.</title>
        <authorList>
            <consortium name="The Broad Institute Genomics Platform"/>
            <consortium name="The Broad Institute Genome Sequencing Center for Infectious Disease"/>
            <person name="Wu L."/>
            <person name="Ma J."/>
        </authorList>
    </citation>
    <scope>NUCLEOTIDE SEQUENCE [LARGE SCALE GENOMIC DNA]</scope>
    <source>
        <strain evidence="7">JCM 17021</strain>
    </source>
</reference>
<keyword evidence="7" id="KW-1185">Reference proteome</keyword>
<evidence type="ECO:0000256" key="2">
    <source>
        <dbReference type="ARBA" id="ARBA00022759"/>
    </source>
</evidence>
<dbReference type="InterPro" id="IPR016071">
    <property type="entry name" value="Staphylococal_nuclease_OB-fold"/>
</dbReference>
<keyword evidence="2" id="KW-0255">Endonuclease</keyword>
<dbReference type="SMART" id="SM00318">
    <property type="entry name" value="SNc"/>
    <property type="match status" value="1"/>
</dbReference>
<protein>
    <recommendedName>
        <fullName evidence="5">TNase-like domain-containing protein</fullName>
    </recommendedName>
</protein>
<dbReference type="SUPFAM" id="SSF50199">
    <property type="entry name" value="Staphylococcal nuclease"/>
    <property type="match status" value="1"/>
</dbReference>